<sequence length="83" mass="9561">MTFSPLWQEENTLESFIIDKTKYFKGRQKLIEKLEKFLLHKASASDILNETKGYILTGFSGCGKSAVFSMLCRHLEALKEEKN</sequence>
<evidence type="ECO:0008006" key="3">
    <source>
        <dbReference type="Google" id="ProtNLM"/>
    </source>
</evidence>
<keyword evidence="2" id="KW-1185">Reference proteome</keyword>
<evidence type="ECO:0000313" key="2">
    <source>
        <dbReference type="Proteomes" id="UP000288079"/>
    </source>
</evidence>
<gene>
    <name evidence="1" type="ORF">KGMB02408_00140</name>
</gene>
<protein>
    <recommendedName>
        <fullName evidence="3">KAP NTPase domain-containing protein</fullName>
    </recommendedName>
</protein>
<comment type="caution">
    <text evidence="1">The sequence shown here is derived from an EMBL/GenBank/DDBJ whole genome shotgun (WGS) entry which is preliminary data.</text>
</comment>
<reference evidence="1 2" key="1">
    <citation type="submission" date="2018-10" db="EMBL/GenBank/DDBJ databases">
        <title>Draft Genome Sequence of Bacteroides sp. KCTC 15687.</title>
        <authorList>
            <person name="Yu S.Y."/>
            <person name="Kim J.S."/>
            <person name="Oh B.S."/>
            <person name="Park S.H."/>
            <person name="Kang S.W."/>
            <person name="Park J.E."/>
            <person name="Choi S.H."/>
            <person name="Han K.I."/>
            <person name="Lee K.C."/>
            <person name="Eom M.K."/>
            <person name="Suh M.K."/>
            <person name="Lee D.H."/>
            <person name="Yoon H."/>
            <person name="Kim B."/>
            <person name="Yang S.J."/>
            <person name="Lee J.S."/>
            <person name="Lee J.H."/>
        </authorList>
    </citation>
    <scope>NUCLEOTIDE SEQUENCE [LARGE SCALE GENOMIC DNA]</scope>
    <source>
        <strain evidence="1 2">KCTC 15687</strain>
    </source>
</reference>
<dbReference type="AlphaFoldDB" id="A0A401LNK5"/>
<dbReference type="InterPro" id="IPR027417">
    <property type="entry name" value="P-loop_NTPase"/>
</dbReference>
<accession>A0A401LNK5</accession>
<dbReference type="RefSeq" id="WP_125039509.1">
    <property type="nucleotide sequence ID" value="NZ_BHWB01000001.1"/>
</dbReference>
<dbReference type="EMBL" id="BHWB01000001">
    <property type="protein sequence ID" value="GCB33069.1"/>
    <property type="molecule type" value="Genomic_DNA"/>
</dbReference>
<name>A0A401LNK5_9BACE</name>
<proteinExistence type="predicted"/>
<dbReference type="SUPFAM" id="SSF52540">
    <property type="entry name" value="P-loop containing nucleoside triphosphate hydrolases"/>
    <property type="match status" value="1"/>
</dbReference>
<evidence type="ECO:0000313" key="1">
    <source>
        <dbReference type="EMBL" id="GCB33069.1"/>
    </source>
</evidence>
<organism evidence="1 2">
    <name type="scientific">Bacteroides faecalis</name>
    <dbReference type="NCBI Taxonomy" id="2447885"/>
    <lineage>
        <taxon>Bacteria</taxon>
        <taxon>Pseudomonadati</taxon>
        <taxon>Bacteroidota</taxon>
        <taxon>Bacteroidia</taxon>
        <taxon>Bacteroidales</taxon>
        <taxon>Bacteroidaceae</taxon>
        <taxon>Bacteroides</taxon>
    </lineage>
</organism>
<dbReference type="Proteomes" id="UP000288079">
    <property type="component" value="Unassembled WGS sequence"/>
</dbReference>